<dbReference type="PANTHER" id="PTHR47336">
    <property type="entry name" value="TRANSCRIPTION FACTOR HMS1-RELATED"/>
    <property type="match status" value="1"/>
</dbReference>
<dbReference type="OrthoDB" id="2133190at2759"/>
<feature type="region of interest" description="Disordered" evidence="1">
    <location>
        <begin position="442"/>
        <end position="477"/>
    </location>
</feature>
<feature type="compositionally biased region" description="Polar residues" evidence="1">
    <location>
        <begin position="29"/>
        <end position="49"/>
    </location>
</feature>
<keyword evidence="3" id="KW-1185">Reference proteome</keyword>
<dbReference type="GeneID" id="33558029"/>
<protein>
    <recommendedName>
        <fullName evidence="4">BHLH domain-containing protein</fullName>
    </recommendedName>
</protein>
<dbReference type="InterPro" id="IPR036638">
    <property type="entry name" value="HLH_DNA-bd_sf"/>
</dbReference>
<dbReference type="PANTHER" id="PTHR47336:SF2">
    <property type="entry name" value="TRANSCRIPTION FACTOR HMS1-RELATED"/>
    <property type="match status" value="1"/>
</dbReference>
<evidence type="ECO:0000313" key="2">
    <source>
        <dbReference type="EMBL" id="ORX35917.1"/>
    </source>
</evidence>
<reference evidence="2 3" key="1">
    <citation type="submission" date="2017-03" db="EMBL/GenBank/DDBJ databases">
        <title>Widespread Adenine N6-methylation of Active Genes in Fungi.</title>
        <authorList>
            <consortium name="DOE Joint Genome Institute"/>
            <person name="Mondo S.J."/>
            <person name="Dannebaum R.O."/>
            <person name="Kuo R.C."/>
            <person name="Louie K.B."/>
            <person name="Bewick A.J."/>
            <person name="Labutti K."/>
            <person name="Haridas S."/>
            <person name="Kuo A."/>
            <person name="Salamov A."/>
            <person name="Ahrendt S.R."/>
            <person name="Lau R."/>
            <person name="Bowen B.P."/>
            <person name="Lipzen A."/>
            <person name="Sullivan W."/>
            <person name="Andreopoulos W.B."/>
            <person name="Clum A."/>
            <person name="Lindquist E."/>
            <person name="Daum C."/>
            <person name="Northen T.R."/>
            <person name="Ramamoorthy G."/>
            <person name="Schmitz R.J."/>
            <person name="Gryganskyi A."/>
            <person name="Culley D."/>
            <person name="Magnuson J."/>
            <person name="James T.Y."/>
            <person name="O'Malley M.A."/>
            <person name="Stajich J.E."/>
            <person name="Spatafora J.W."/>
            <person name="Visel A."/>
            <person name="Grigoriev I.V."/>
        </authorList>
    </citation>
    <scope>NUCLEOTIDE SEQUENCE [LARGE SCALE GENOMIC DNA]</scope>
    <source>
        <strain evidence="2 3">NRRL Y-17943</strain>
    </source>
</reference>
<feature type="region of interest" description="Disordered" evidence="1">
    <location>
        <begin position="907"/>
        <end position="947"/>
    </location>
</feature>
<feature type="region of interest" description="Disordered" evidence="1">
    <location>
        <begin position="967"/>
        <end position="986"/>
    </location>
</feature>
<proteinExistence type="predicted"/>
<organism evidence="2 3">
    <name type="scientific">Kockovaella imperatae</name>
    <dbReference type="NCBI Taxonomy" id="4999"/>
    <lineage>
        <taxon>Eukaryota</taxon>
        <taxon>Fungi</taxon>
        <taxon>Dikarya</taxon>
        <taxon>Basidiomycota</taxon>
        <taxon>Agaricomycotina</taxon>
        <taxon>Tremellomycetes</taxon>
        <taxon>Tremellales</taxon>
        <taxon>Cuniculitremaceae</taxon>
        <taxon>Kockovaella</taxon>
    </lineage>
</organism>
<dbReference type="Gene3D" id="4.10.280.10">
    <property type="entry name" value="Helix-loop-helix DNA-binding domain"/>
    <property type="match status" value="1"/>
</dbReference>
<dbReference type="GO" id="GO:0046983">
    <property type="term" value="F:protein dimerization activity"/>
    <property type="evidence" value="ECO:0007669"/>
    <property type="project" value="InterPro"/>
</dbReference>
<evidence type="ECO:0000313" key="3">
    <source>
        <dbReference type="Proteomes" id="UP000193218"/>
    </source>
</evidence>
<dbReference type="CDD" id="cd11395">
    <property type="entry name" value="bHLHzip_SREBP_like"/>
    <property type="match status" value="1"/>
</dbReference>
<feature type="compositionally biased region" description="Low complexity" evidence="1">
    <location>
        <begin position="56"/>
        <end position="65"/>
    </location>
</feature>
<dbReference type="InParanoid" id="A0A1Y1UEF7"/>
<feature type="compositionally biased region" description="Acidic residues" evidence="1">
    <location>
        <begin position="451"/>
        <end position="465"/>
    </location>
</feature>
<dbReference type="Proteomes" id="UP000193218">
    <property type="component" value="Unassembled WGS sequence"/>
</dbReference>
<feature type="compositionally biased region" description="Acidic residues" evidence="1">
    <location>
        <begin position="923"/>
        <end position="940"/>
    </location>
</feature>
<feature type="region of interest" description="Disordered" evidence="1">
    <location>
        <begin position="29"/>
        <end position="115"/>
    </location>
</feature>
<dbReference type="RefSeq" id="XP_021870046.1">
    <property type="nucleotide sequence ID" value="XM_022016220.1"/>
</dbReference>
<dbReference type="AlphaFoldDB" id="A0A1Y1UEF7"/>
<sequence>MATTYDYTSASDDQLFTFEDVSPNSSSFLHNDMNYSTSPPTSNGQNANTFHHPAYLGVPPSVLSSSGGGPTMNDFTHRQQQPFSGYLSRPPSLSPSSSQPLAPSSHSPSSASPSSNYSFNLNGSINGSGTDEMLFNNSFSSSDLDALFLGNTSAAAAGGNNHNHVNDKSADASQQQQKFNQPFFLPQTTAFPAINNNLSNDFGGMTQEDAMTMLNLIDANGLSGAKVTQPVQVPSLPQTIRPQWMNQSAQSVQQSPYNTMPFVPQQQVKSTPSLPPHAAPMPPFVPPARHTPSILAPALVPSNVIPRRKSVKADAAEATVGKHNKTERRYRQKVQAAQADLRDSVPALRVLYGTSTDEQRATTDYRAADGTVDGLGEIGRPNASAKTTIFLGARMYIELLQYRVATLQRKVGELESFRMAVAGEDELMHWRADFDAREKELQASMPVKSESEEDGGDDDDSSEEDEPKRKKAKRTTAAGGRSKANLTAFAAFAMSFTLLPSASSVVRSVTTSTGTSIPDGHVLARVPIITAEHVSRLLARALPAIVTPGPQTLIDWTWRLVFGAILYYALRPIFSRKQESVGSVTEVIKDVTRLALPRRAEDPRWTNLAAGIVGKATPVTPFTRAHVVLRLHNTASSPHALALLALLHPSVLRSPKSIWEEARSKLTIDSPAALRVVLALPLEDAARSLSLLPPTPSPITAMAEQVTLVHINDLVTSLFIRLVNSSTGSSETSKSSIKDLTANLSASSLSSDLKSFDREIRKVLEGVPKGTTAHALGLVLIGIWGILCGASTEAQLSLASALTGEELQGVGSSLSSVQAMLALLIPDGHAFKSVSASNASLLPSNALAIDKLALVCIEYIRLLASASMINEETESRMERMQVSKRVSKASTDLRSILTQTTFVGLQSGESGSVGAGARSGSGEGEEDAEGDLFDSDDVVESNESSAEFERAREILVGVLTVVGRRAASRAMGRDDDSGLEGDLDDL</sequence>
<feature type="compositionally biased region" description="Low complexity" evidence="1">
    <location>
        <begin position="87"/>
        <end position="115"/>
    </location>
</feature>
<name>A0A1Y1UEF7_9TREE</name>
<feature type="compositionally biased region" description="Acidic residues" evidence="1">
    <location>
        <begin position="977"/>
        <end position="986"/>
    </location>
</feature>
<gene>
    <name evidence="2" type="ORF">BD324DRAFT_629535</name>
</gene>
<dbReference type="EMBL" id="NBSH01000009">
    <property type="protein sequence ID" value="ORX35917.1"/>
    <property type="molecule type" value="Genomic_DNA"/>
</dbReference>
<dbReference type="STRING" id="4999.A0A1Y1UEF7"/>
<evidence type="ECO:0000256" key="1">
    <source>
        <dbReference type="SAM" id="MobiDB-lite"/>
    </source>
</evidence>
<feature type="compositionally biased region" description="Gly residues" evidence="1">
    <location>
        <begin position="911"/>
        <end position="922"/>
    </location>
</feature>
<dbReference type="InterPro" id="IPR052099">
    <property type="entry name" value="Regulatory_TF_Diverse"/>
</dbReference>
<evidence type="ECO:0008006" key="4">
    <source>
        <dbReference type="Google" id="ProtNLM"/>
    </source>
</evidence>
<comment type="caution">
    <text evidence="2">The sequence shown here is derived from an EMBL/GenBank/DDBJ whole genome shotgun (WGS) entry which is preliminary data.</text>
</comment>
<accession>A0A1Y1UEF7</accession>